<dbReference type="Gene3D" id="1.20.272.10">
    <property type="match status" value="1"/>
</dbReference>
<feature type="region of interest" description="Disordered" evidence="5">
    <location>
        <begin position="437"/>
        <end position="458"/>
    </location>
</feature>
<dbReference type="GO" id="GO:0017116">
    <property type="term" value="F:single-stranded DNA helicase activity"/>
    <property type="evidence" value="ECO:0007669"/>
    <property type="project" value="TreeGrafter"/>
</dbReference>
<evidence type="ECO:0000256" key="5">
    <source>
        <dbReference type="SAM" id="MobiDB-lite"/>
    </source>
</evidence>
<dbReference type="InterPro" id="IPR027417">
    <property type="entry name" value="P-loop_NTPase"/>
</dbReference>
<reference evidence="7 10" key="1">
    <citation type="submission" date="2018-08" db="EMBL/GenBank/DDBJ databases">
        <title>A genome reference for cultivated species of the human gut microbiota.</title>
        <authorList>
            <person name="Zou Y."/>
            <person name="Xue W."/>
            <person name="Luo G."/>
        </authorList>
    </citation>
    <scope>NUCLEOTIDE SEQUENCE [LARGE SCALE GENOMIC DNA]</scope>
    <source>
        <strain evidence="8 10">AF26-4BH</strain>
        <strain evidence="7">TF05-5AC</strain>
    </source>
</reference>
<evidence type="ECO:0000313" key="9">
    <source>
        <dbReference type="Proteomes" id="UP000260812"/>
    </source>
</evidence>
<dbReference type="FunFam" id="1.10.8.60:FF:000029">
    <property type="entry name" value="Replication-associated recombination protein A"/>
    <property type="match status" value="1"/>
</dbReference>
<dbReference type="InterPro" id="IPR032423">
    <property type="entry name" value="AAA_assoc_2"/>
</dbReference>
<evidence type="ECO:0000313" key="7">
    <source>
        <dbReference type="EMBL" id="RGE56942.1"/>
    </source>
</evidence>
<dbReference type="Gene3D" id="1.10.3710.10">
    <property type="entry name" value="DNA polymerase III clamp loader subunits, C-terminal domain"/>
    <property type="match status" value="1"/>
</dbReference>
<evidence type="ECO:0000256" key="1">
    <source>
        <dbReference type="ARBA" id="ARBA00008959"/>
    </source>
</evidence>
<keyword evidence="3" id="KW-0547">Nucleotide-binding</keyword>
<dbReference type="GO" id="GO:0016887">
    <property type="term" value="F:ATP hydrolysis activity"/>
    <property type="evidence" value="ECO:0007669"/>
    <property type="project" value="InterPro"/>
</dbReference>
<feature type="domain" description="AAA+ ATPase" evidence="6">
    <location>
        <begin position="51"/>
        <end position="168"/>
    </location>
</feature>
<dbReference type="EMBL" id="QVLU01000028">
    <property type="protein sequence ID" value="RGE66572.1"/>
    <property type="molecule type" value="Genomic_DNA"/>
</dbReference>
<dbReference type="Gene3D" id="1.10.8.60">
    <property type="match status" value="1"/>
</dbReference>
<evidence type="ECO:0000259" key="6">
    <source>
        <dbReference type="SMART" id="SM00382"/>
    </source>
</evidence>
<dbReference type="SMART" id="SM00382">
    <property type="entry name" value="AAA"/>
    <property type="match status" value="1"/>
</dbReference>
<comment type="caution">
    <text evidence="7">The sequence shown here is derived from an EMBL/GenBank/DDBJ whole genome shotgun (WGS) entry which is preliminary data.</text>
</comment>
<dbReference type="GO" id="GO:0006261">
    <property type="term" value="P:DNA-templated DNA replication"/>
    <property type="evidence" value="ECO:0007669"/>
    <property type="project" value="TreeGrafter"/>
</dbReference>
<evidence type="ECO:0000256" key="3">
    <source>
        <dbReference type="ARBA" id="ARBA00022741"/>
    </source>
</evidence>
<dbReference type="CDD" id="cd00009">
    <property type="entry name" value="AAA"/>
    <property type="match status" value="1"/>
</dbReference>
<dbReference type="SUPFAM" id="SSF52540">
    <property type="entry name" value="P-loop containing nucleoside triphosphate hydrolases"/>
    <property type="match status" value="1"/>
</dbReference>
<dbReference type="InterPro" id="IPR021886">
    <property type="entry name" value="MgsA_C"/>
</dbReference>
<accession>A0A3E3HYQ2</accession>
<dbReference type="PANTHER" id="PTHR13779">
    <property type="entry name" value="WERNER HELICASE-INTERACTING PROTEIN 1 FAMILY MEMBER"/>
    <property type="match status" value="1"/>
</dbReference>
<name>A0A3E3HYQ2_9FIRM</name>
<comment type="similarity">
    <text evidence="1">Belongs to the AAA ATPase family. RarA/MGS1/WRNIP1 subfamily.</text>
</comment>
<dbReference type="FunFam" id="3.40.50.300:FF:000345">
    <property type="entry name" value="AAA family ATPase"/>
    <property type="match status" value="1"/>
</dbReference>
<dbReference type="InterPro" id="IPR008921">
    <property type="entry name" value="DNA_pol3_clamp-load_cplx_C"/>
</dbReference>
<keyword evidence="4" id="KW-0067">ATP-binding</keyword>
<evidence type="ECO:0000313" key="10">
    <source>
        <dbReference type="Proteomes" id="UP000261166"/>
    </source>
</evidence>
<dbReference type="Gene3D" id="3.40.50.300">
    <property type="entry name" value="P-loop containing nucleotide triphosphate hydrolases"/>
    <property type="match status" value="1"/>
</dbReference>
<dbReference type="GO" id="GO:0000731">
    <property type="term" value="P:DNA synthesis involved in DNA repair"/>
    <property type="evidence" value="ECO:0007669"/>
    <property type="project" value="TreeGrafter"/>
</dbReference>
<dbReference type="GO" id="GO:0008047">
    <property type="term" value="F:enzyme activator activity"/>
    <property type="evidence" value="ECO:0007669"/>
    <property type="project" value="TreeGrafter"/>
</dbReference>
<dbReference type="FunFam" id="1.10.3710.10:FF:000003">
    <property type="entry name" value="ATPase, AAA family protein"/>
    <property type="match status" value="1"/>
</dbReference>
<dbReference type="SUPFAM" id="SSF48019">
    <property type="entry name" value="post-AAA+ oligomerization domain-like"/>
    <property type="match status" value="1"/>
</dbReference>
<dbReference type="InterPro" id="IPR003959">
    <property type="entry name" value="ATPase_AAA_core"/>
</dbReference>
<proteinExistence type="inferred from homology"/>
<dbReference type="RefSeq" id="WP_025490507.1">
    <property type="nucleotide sequence ID" value="NZ_CALBAU010000312.1"/>
</dbReference>
<dbReference type="FunFam" id="1.20.272.10:FF:000001">
    <property type="entry name" value="Putative AAA family ATPase"/>
    <property type="match status" value="1"/>
</dbReference>
<evidence type="ECO:0000313" key="8">
    <source>
        <dbReference type="EMBL" id="RGE66572.1"/>
    </source>
</evidence>
<dbReference type="EMBL" id="QVLV01000019">
    <property type="protein sequence ID" value="RGE56942.1"/>
    <property type="molecule type" value="Genomic_DNA"/>
</dbReference>
<dbReference type="Proteomes" id="UP000260812">
    <property type="component" value="Unassembled WGS sequence"/>
</dbReference>
<dbReference type="PANTHER" id="PTHR13779:SF7">
    <property type="entry name" value="ATPASE WRNIP1"/>
    <property type="match status" value="1"/>
</dbReference>
<evidence type="ECO:0000256" key="4">
    <source>
        <dbReference type="ARBA" id="ARBA00022840"/>
    </source>
</evidence>
<dbReference type="Pfam" id="PF12002">
    <property type="entry name" value="MgsA_C"/>
    <property type="match status" value="1"/>
</dbReference>
<dbReference type="GeneID" id="97989348"/>
<sequence length="458" mass="50596">MDLFDYMRENSMEKESPLAARLRPTTLDEVVGQQHIIGKDKLLYRAIQADKISSIIFYGPPGTGKTTLAKVIANTTSAEFTQINATVAGKKDMEEVVAKAKDTMGMYGKKTILFIDEIHRFNKGQQDYLLPFVEDGTVILIGATTENPYFEVNGALLSRSIIFELKPLSREDIKELLRRAVYDRQKGMGAYDAEIDEDAMDFLADVAGGDARHALNAIELGIMTTPRAADGKIHVTLEVAGECIQKRVVKYDKTGDNHYDTISAFIKSMRGSDPDAAVYYLAKMLYAGESITFIARRIMICASEDVGNADPQALQVAVSASLAVERVGMPEAQIILANAVTYVACAPKSNAAVCAIDAAMRCVQETGNLPVPPHLQDAHYKGAAKLGHGLDYKYAHNYPNNYVRQQYLPYELSGREFYKPSGNGYEVKIKEHMKRIKKEAALPEEEEKYNGGDVPKRG</sequence>
<dbReference type="Proteomes" id="UP000261166">
    <property type="component" value="Unassembled WGS sequence"/>
</dbReference>
<protein>
    <recommendedName>
        <fullName evidence="2">Replication-associated recombination protein A</fullName>
    </recommendedName>
</protein>
<keyword evidence="9" id="KW-1185">Reference proteome</keyword>
<organism evidence="7 9">
    <name type="scientific">Eisenbergiella massiliensis</name>
    <dbReference type="NCBI Taxonomy" id="1720294"/>
    <lineage>
        <taxon>Bacteria</taxon>
        <taxon>Bacillati</taxon>
        <taxon>Bacillota</taxon>
        <taxon>Clostridia</taxon>
        <taxon>Lachnospirales</taxon>
        <taxon>Lachnospiraceae</taxon>
        <taxon>Eisenbergiella</taxon>
    </lineage>
</organism>
<dbReference type="InterPro" id="IPR003593">
    <property type="entry name" value="AAA+_ATPase"/>
</dbReference>
<dbReference type="CDD" id="cd18139">
    <property type="entry name" value="HLD_clamp_RarA"/>
    <property type="match status" value="1"/>
</dbReference>
<dbReference type="PRINTS" id="PR00830">
    <property type="entry name" value="ENDOLAPTASE"/>
</dbReference>
<dbReference type="AlphaFoldDB" id="A0A3E3HYQ2"/>
<dbReference type="Pfam" id="PF00004">
    <property type="entry name" value="AAA"/>
    <property type="match status" value="1"/>
</dbReference>
<evidence type="ECO:0000256" key="2">
    <source>
        <dbReference type="ARBA" id="ARBA00020776"/>
    </source>
</evidence>
<dbReference type="GO" id="GO:0003677">
    <property type="term" value="F:DNA binding"/>
    <property type="evidence" value="ECO:0007669"/>
    <property type="project" value="InterPro"/>
</dbReference>
<dbReference type="GO" id="GO:0005524">
    <property type="term" value="F:ATP binding"/>
    <property type="evidence" value="ECO:0007669"/>
    <property type="project" value="UniProtKB-KW"/>
</dbReference>
<gene>
    <name evidence="8" type="ORF">DWY69_23950</name>
    <name evidence="7" type="ORF">DXC51_21405</name>
</gene>
<dbReference type="InterPro" id="IPR051314">
    <property type="entry name" value="AAA_ATPase_RarA/MGS1/WRNIP1"/>
</dbReference>
<feature type="compositionally biased region" description="Basic and acidic residues" evidence="5">
    <location>
        <begin position="448"/>
        <end position="458"/>
    </location>
</feature>
<dbReference type="Pfam" id="PF16193">
    <property type="entry name" value="AAA_assoc_2"/>
    <property type="match status" value="1"/>
</dbReference>
<dbReference type="OrthoDB" id="9778364at2"/>